<evidence type="ECO:0000256" key="3">
    <source>
        <dbReference type="ARBA" id="ARBA00022676"/>
    </source>
</evidence>
<dbReference type="PANTHER" id="PTHR43646">
    <property type="entry name" value="GLYCOSYLTRANSFERASE"/>
    <property type="match status" value="1"/>
</dbReference>
<gene>
    <name evidence="8" type="primary">pglI_1</name>
    <name evidence="8" type="ORF">GALL_306640</name>
</gene>
<evidence type="ECO:0000256" key="1">
    <source>
        <dbReference type="ARBA" id="ARBA00004236"/>
    </source>
</evidence>
<dbReference type="GO" id="GO:0016757">
    <property type="term" value="F:glycosyltransferase activity"/>
    <property type="evidence" value="ECO:0007669"/>
    <property type="project" value="UniProtKB-KW"/>
</dbReference>
<evidence type="ECO:0000256" key="6">
    <source>
        <dbReference type="SAM" id="Phobius"/>
    </source>
</evidence>
<keyword evidence="4 8" id="KW-0808">Transferase</keyword>
<dbReference type="Pfam" id="PF00535">
    <property type="entry name" value="Glycos_transf_2"/>
    <property type="match status" value="1"/>
</dbReference>
<sequence>MLSVVVPAYNASLTVGRAVASAFSAGARQVVVIDDGSTDDTGSVARSNGASVLRQSNSGANAARARGFAEVSADFVIFLDADDELIKEGVAEALEALGADSNLAAVVGGFAIRDRVSGRRQVHLPWPEGIGTESLLARGHAPAPPASIVWRVVGFDPASLGVGSERGAAFAEDYAWLIRASMISKIGAVRRPISTYEASGGKSVRAPFKELSEAERVRRHFAAVVGVQIAERSRADVRGLALRRRAMGERARSRRVALTLLSVAASPFLYVSLWRERARRRKPS</sequence>
<dbReference type="InterPro" id="IPR029044">
    <property type="entry name" value="Nucleotide-diphossugar_trans"/>
</dbReference>
<dbReference type="AlphaFoldDB" id="A0A1J5QVY3"/>
<keyword evidence="5 6" id="KW-0472">Membrane</keyword>
<organism evidence="8">
    <name type="scientific">mine drainage metagenome</name>
    <dbReference type="NCBI Taxonomy" id="410659"/>
    <lineage>
        <taxon>unclassified sequences</taxon>
        <taxon>metagenomes</taxon>
        <taxon>ecological metagenomes</taxon>
    </lineage>
</organism>
<evidence type="ECO:0000256" key="2">
    <source>
        <dbReference type="ARBA" id="ARBA00022475"/>
    </source>
</evidence>
<dbReference type="CDD" id="cd00761">
    <property type="entry name" value="Glyco_tranf_GTA_type"/>
    <property type="match status" value="1"/>
</dbReference>
<reference evidence="8" key="1">
    <citation type="submission" date="2016-10" db="EMBL/GenBank/DDBJ databases">
        <title>Sequence of Gallionella enrichment culture.</title>
        <authorList>
            <person name="Poehlein A."/>
            <person name="Muehling M."/>
            <person name="Daniel R."/>
        </authorList>
    </citation>
    <scope>NUCLEOTIDE SEQUENCE</scope>
</reference>
<keyword evidence="6" id="KW-1133">Transmembrane helix</keyword>
<dbReference type="Gene3D" id="3.90.550.10">
    <property type="entry name" value="Spore Coat Polysaccharide Biosynthesis Protein SpsA, Chain A"/>
    <property type="match status" value="1"/>
</dbReference>
<dbReference type="SUPFAM" id="SSF53448">
    <property type="entry name" value="Nucleotide-diphospho-sugar transferases"/>
    <property type="match status" value="1"/>
</dbReference>
<name>A0A1J5QVY3_9ZZZZ</name>
<proteinExistence type="predicted"/>
<feature type="domain" description="Glycosyltransferase 2-like" evidence="7">
    <location>
        <begin position="3"/>
        <end position="124"/>
    </location>
</feature>
<protein>
    <submittedName>
        <fullName evidence="8">GalNAc(5)-diNAcBac-PP-undecaprenol beta-1,3-glucosyltransferase</fullName>
        <ecNumber evidence="8">2.4.1.293</ecNumber>
    </submittedName>
</protein>
<dbReference type="EMBL" id="MLJW01000421">
    <property type="protein sequence ID" value="OIQ87458.1"/>
    <property type="molecule type" value="Genomic_DNA"/>
</dbReference>
<dbReference type="EC" id="2.4.1.293" evidence="8"/>
<dbReference type="PANTHER" id="PTHR43646:SF2">
    <property type="entry name" value="GLYCOSYLTRANSFERASE 2-LIKE DOMAIN-CONTAINING PROTEIN"/>
    <property type="match status" value="1"/>
</dbReference>
<evidence type="ECO:0000259" key="7">
    <source>
        <dbReference type="Pfam" id="PF00535"/>
    </source>
</evidence>
<keyword evidence="2" id="KW-1003">Cell membrane</keyword>
<comment type="caution">
    <text evidence="8">The sequence shown here is derived from an EMBL/GenBank/DDBJ whole genome shotgun (WGS) entry which is preliminary data.</text>
</comment>
<keyword evidence="3 8" id="KW-0328">Glycosyltransferase</keyword>
<accession>A0A1J5QVY3</accession>
<comment type="subcellular location">
    <subcellularLocation>
        <location evidence="1">Cell membrane</location>
    </subcellularLocation>
</comment>
<dbReference type="InterPro" id="IPR001173">
    <property type="entry name" value="Glyco_trans_2-like"/>
</dbReference>
<feature type="transmembrane region" description="Helical" evidence="6">
    <location>
        <begin position="256"/>
        <end position="274"/>
    </location>
</feature>
<evidence type="ECO:0000256" key="5">
    <source>
        <dbReference type="ARBA" id="ARBA00023136"/>
    </source>
</evidence>
<evidence type="ECO:0000313" key="8">
    <source>
        <dbReference type="EMBL" id="OIQ87458.1"/>
    </source>
</evidence>
<dbReference type="GO" id="GO:0005886">
    <property type="term" value="C:plasma membrane"/>
    <property type="evidence" value="ECO:0007669"/>
    <property type="project" value="UniProtKB-SubCell"/>
</dbReference>
<keyword evidence="6" id="KW-0812">Transmembrane</keyword>
<evidence type="ECO:0000256" key="4">
    <source>
        <dbReference type="ARBA" id="ARBA00022679"/>
    </source>
</evidence>